<protein>
    <submittedName>
        <fullName evidence="2">Uncharacterized protein</fullName>
    </submittedName>
</protein>
<evidence type="ECO:0000256" key="1">
    <source>
        <dbReference type="SAM" id="MobiDB-lite"/>
    </source>
</evidence>
<evidence type="ECO:0000313" key="3">
    <source>
        <dbReference type="Proteomes" id="UP000253792"/>
    </source>
</evidence>
<name>A0A369LFS1_9ACTN</name>
<feature type="region of interest" description="Disordered" evidence="1">
    <location>
        <begin position="60"/>
        <end position="106"/>
    </location>
</feature>
<dbReference type="OrthoDB" id="9762169at2"/>
<dbReference type="AlphaFoldDB" id="A0A369LFS1"/>
<proteinExistence type="predicted"/>
<accession>A0A369LFS1</accession>
<comment type="caution">
    <text evidence="2">The sequence shown here is derived from an EMBL/GenBank/DDBJ whole genome shotgun (WGS) entry which is preliminary data.</text>
</comment>
<feature type="compositionally biased region" description="Low complexity" evidence="1">
    <location>
        <begin position="84"/>
        <end position="93"/>
    </location>
</feature>
<organism evidence="2 3">
    <name type="scientific">Senegalimassilia anaerobia</name>
    <dbReference type="NCBI Taxonomy" id="1473216"/>
    <lineage>
        <taxon>Bacteria</taxon>
        <taxon>Bacillati</taxon>
        <taxon>Actinomycetota</taxon>
        <taxon>Coriobacteriia</taxon>
        <taxon>Coriobacteriales</taxon>
        <taxon>Coriobacteriaceae</taxon>
        <taxon>Senegalimassilia</taxon>
    </lineage>
</organism>
<dbReference type="NCBIfam" id="NF038353">
    <property type="entry name" value="FxLYD_dom"/>
    <property type="match status" value="1"/>
</dbReference>
<keyword evidence="3" id="KW-1185">Reference proteome</keyword>
<dbReference type="RefSeq" id="WP_114619978.1">
    <property type="nucleotide sequence ID" value="NZ_PPTP01000001.1"/>
</dbReference>
<gene>
    <name evidence="2" type="ORF">C1880_01330</name>
</gene>
<dbReference type="Proteomes" id="UP000253792">
    <property type="component" value="Unassembled WGS sequence"/>
</dbReference>
<reference evidence="2 3" key="1">
    <citation type="journal article" date="2018" name="Elife">
        <title>Discovery and characterization of a prevalent human gut bacterial enzyme sufficient for the inactivation of a family of plant toxins.</title>
        <authorList>
            <person name="Koppel N."/>
            <person name="Bisanz J.E."/>
            <person name="Pandelia M.E."/>
            <person name="Turnbaugh P.J."/>
            <person name="Balskus E.P."/>
        </authorList>
    </citation>
    <scope>NUCLEOTIDE SEQUENCE [LARGE SCALE GENOMIC DNA]</scope>
    <source>
        <strain evidence="3">anaerobia AP69FAA</strain>
    </source>
</reference>
<evidence type="ECO:0000313" key="2">
    <source>
        <dbReference type="EMBL" id="RDB57487.1"/>
    </source>
</evidence>
<dbReference type="EMBL" id="PPTP01000001">
    <property type="protein sequence ID" value="RDB57487.1"/>
    <property type="molecule type" value="Genomic_DNA"/>
</dbReference>
<dbReference type="InterPro" id="IPR047676">
    <property type="entry name" value="FxLYD_dom"/>
</dbReference>
<sequence>MRNLQTRTGSRWAAEASPHFPARFSCPRRSISHITAIVALALACSLLAFPGCAAQTASDEGIGDLPSTPYSQSEDAPDQPPSSPSGASSFAASLPDAEQSAAQTAQPLTIEKSGWWAKDGYVHYGLMVQNPNDCAAANATVRATLFDGEGNELGSYDGTLALVGAGETVGFTGEAGDGLAPARVEFTIDPDSVTWKDGAAATAPYIVKSFDEQDKLYFRYEIDGTIANVTDSYGSGANLHVLLFDEAGDIVAGYTGSAYRIKAGQTKNFLITLHSAPDHASTQVFAQPT</sequence>